<protein>
    <recommendedName>
        <fullName evidence="3">Restriction endonuclease type IV Mrr domain-containing protein</fullName>
    </recommendedName>
</protein>
<evidence type="ECO:0000313" key="1">
    <source>
        <dbReference type="EMBL" id="MFC5422749.1"/>
    </source>
</evidence>
<dbReference type="EMBL" id="JBHSLW010000050">
    <property type="protein sequence ID" value="MFC5422749.1"/>
    <property type="molecule type" value="Genomic_DNA"/>
</dbReference>
<gene>
    <name evidence="1" type="ORF">ACFPOB_24630</name>
</gene>
<proteinExistence type="predicted"/>
<evidence type="ECO:0000313" key="2">
    <source>
        <dbReference type="Proteomes" id="UP001596053"/>
    </source>
</evidence>
<reference evidence="2" key="1">
    <citation type="journal article" date="2019" name="Int. J. Syst. Evol. Microbiol.">
        <title>The Global Catalogue of Microorganisms (GCM) 10K type strain sequencing project: providing services to taxonomists for standard genome sequencing and annotation.</title>
        <authorList>
            <consortium name="The Broad Institute Genomics Platform"/>
            <consortium name="The Broad Institute Genome Sequencing Center for Infectious Disease"/>
            <person name="Wu L."/>
            <person name="Ma J."/>
        </authorList>
    </citation>
    <scope>NUCLEOTIDE SEQUENCE [LARGE SCALE GENOMIC DNA]</scope>
    <source>
        <strain evidence="2">NCAIM B.01391</strain>
    </source>
</reference>
<dbReference type="Proteomes" id="UP001596053">
    <property type="component" value="Unassembled WGS sequence"/>
</dbReference>
<dbReference type="RefSeq" id="WP_377800980.1">
    <property type="nucleotide sequence ID" value="NZ_JBHSLW010000050.1"/>
</dbReference>
<sequence>SDCRHRACTDLRTPSKTMNHAECPAASGFFNSLLGLRFDQQIRESFSVPDAVMSQDRFRIYIETKLGAGLWRDQIERHARGIGQEKHEATYLIGLTRSPIADAEQEALKQVCKDHHVIFVSVTFSEILAAARSVCAEHEVNLASIIDDYETFLASVGLLDDRWKRLAAVACGTSYQENETYRLYYEGADRRSKDSCRFLGIYKNKTVSLIGAPRAVLICRYENGVVVVEKTESGTASAGDLDRIKSVIEGTGYYDLKDGSLRFYLVDEWAPCDIRKASAGGIRAVRYIDLTDYVPEALLRNGSLRAVAERLSGIAFK</sequence>
<organism evidence="1 2">
    <name type="scientific">Bosea eneae</name>
    <dbReference type="NCBI Taxonomy" id="151454"/>
    <lineage>
        <taxon>Bacteria</taxon>
        <taxon>Pseudomonadati</taxon>
        <taxon>Pseudomonadota</taxon>
        <taxon>Alphaproteobacteria</taxon>
        <taxon>Hyphomicrobiales</taxon>
        <taxon>Boseaceae</taxon>
        <taxon>Bosea</taxon>
    </lineage>
</organism>
<name>A0ABW0IZL1_9HYPH</name>
<evidence type="ECO:0008006" key="3">
    <source>
        <dbReference type="Google" id="ProtNLM"/>
    </source>
</evidence>
<feature type="non-terminal residue" evidence="1">
    <location>
        <position position="1"/>
    </location>
</feature>
<keyword evidence="2" id="KW-1185">Reference proteome</keyword>
<comment type="caution">
    <text evidence="1">The sequence shown here is derived from an EMBL/GenBank/DDBJ whole genome shotgun (WGS) entry which is preliminary data.</text>
</comment>
<accession>A0ABW0IZL1</accession>